<evidence type="ECO:0000313" key="4">
    <source>
        <dbReference type="Proteomes" id="UP001177023"/>
    </source>
</evidence>
<keyword evidence="4" id="KW-1185">Reference proteome</keyword>
<dbReference type="EMBL" id="CATQJA010002659">
    <property type="protein sequence ID" value="CAJ0580065.1"/>
    <property type="molecule type" value="Genomic_DNA"/>
</dbReference>
<dbReference type="Proteomes" id="UP001177023">
    <property type="component" value="Unassembled WGS sequence"/>
</dbReference>
<name>A0AA36D372_9BILA</name>
<reference evidence="3" key="1">
    <citation type="submission" date="2023-06" db="EMBL/GenBank/DDBJ databases">
        <authorList>
            <person name="Delattre M."/>
        </authorList>
    </citation>
    <scope>NUCLEOTIDE SEQUENCE</scope>
    <source>
        <strain evidence="3">AF72</strain>
    </source>
</reference>
<evidence type="ECO:0000313" key="3">
    <source>
        <dbReference type="EMBL" id="CAJ0580065.1"/>
    </source>
</evidence>
<feature type="compositionally biased region" description="Low complexity" evidence="1">
    <location>
        <begin position="1"/>
        <end position="12"/>
    </location>
</feature>
<proteinExistence type="predicted"/>
<comment type="caution">
    <text evidence="3">The sequence shown here is derived from an EMBL/GenBank/DDBJ whole genome shotgun (WGS) entry which is preliminary data.</text>
</comment>
<evidence type="ECO:0000259" key="2">
    <source>
        <dbReference type="Pfam" id="PF04155"/>
    </source>
</evidence>
<gene>
    <name evidence="3" type="ORF">MSPICULIGERA_LOCUS18268</name>
</gene>
<dbReference type="Pfam" id="PF04155">
    <property type="entry name" value="Ground-like"/>
    <property type="match status" value="1"/>
</dbReference>
<feature type="domain" description="Ground-like" evidence="2">
    <location>
        <begin position="46"/>
        <end position="116"/>
    </location>
</feature>
<sequence length="118" mass="12588">MHHRCSAPAPQSACPPPPQPSCGCGGRKKRSLDLPHFTELSATSADELCNSPRLKALLQENMSDDLNTAKTSLASAAEGLNEKFVIVCSAAPVSFATAQQMEFCSARRGDVFCDIFSD</sequence>
<organism evidence="3 4">
    <name type="scientific">Mesorhabditis spiculigera</name>
    <dbReference type="NCBI Taxonomy" id="96644"/>
    <lineage>
        <taxon>Eukaryota</taxon>
        <taxon>Metazoa</taxon>
        <taxon>Ecdysozoa</taxon>
        <taxon>Nematoda</taxon>
        <taxon>Chromadorea</taxon>
        <taxon>Rhabditida</taxon>
        <taxon>Rhabditina</taxon>
        <taxon>Rhabditomorpha</taxon>
        <taxon>Rhabditoidea</taxon>
        <taxon>Rhabditidae</taxon>
        <taxon>Mesorhabditinae</taxon>
        <taxon>Mesorhabditis</taxon>
    </lineage>
</organism>
<feature type="non-terminal residue" evidence="3">
    <location>
        <position position="1"/>
    </location>
</feature>
<accession>A0AA36D372</accession>
<dbReference type="AlphaFoldDB" id="A0AA36D372"/>
<feature type="region of interest" description="Disordered" evidence="1">
    <location>
        <begin position="1"/>
        <end position="20"/>
    </location>
</feature>
<dbReference type="InterPro" id="IPR007284">
    <property type="entry name" value="Ground-like_dom"/>
</dbReference>
<protein>
    <recommendedName>
        <fullName evidence="2">Ground-like domain-containing protein</fullName>
    </recommendedName>
</protein>
<evidence type="ECO:0000256" key="1">
    <source>
        <dbReference type="SAM" id="MobiDB-lite"/>
    </source>
</evidence>